<name>A0A0W8FQE7_9ZZZZ</name>
<reference evidence="2" key="1">
    <citation type="journal article" date="2015" name="Proc. Natl. Acad. Sci. U.S.A.">
        <title>Networks of energetic and metabolic interactions define dynamics in microbial communities.</title>
        <authorList>
            <person name="Embree M."/>
            <person name="Liu J.K."/>
            <person name="Al-Bassam M.M."/>
            <person name="Zengler K."/>
        </authorList>
    </citation>
    <scope>NUCLEOTIDE SEQUENCE</scope>
</reference>
<dbReference type="PROSITE" id="PS51257">
    <property type="entry name" value="PROKAR_LIPOPROTEIN"/>
    <property type="match status" value="1"/>
</dbReference>
<dbReference type="SUPFAM" id="SSF49452">
    <property type="entry name" value="Starch-binding domain-like"/>
    <property type="match status" value="2"/>
</dbReference>
<gene>
    <name evidence="2" type="ORF">ASZ90_007054</name>
</gene>
<dbReference type="InterPro" id="IPR055074">
    <property type="entry name" value="NOMO1-3_2nd"/>
</dbReference>
<dbReference type="GO" id="GO:0030246">
    <property type="term" value="F:carbohydrate binding"/>
    <property type="evidence" value="ECO:0007669"/>
    <property type="project" value="InterPro"/>
</dbReference>
<organism evidence="2">
    <name type="scientific">hydrocarbon metagenome</name>
    <dbReference type="NCBI Taxonomy" id="938273"/>
    <lineage>
        <taxon>unclassified sequences</taxon>
        <taxon>metagenomes</taxon>
        <taxon>ecological metagenomes</taxon>
    </lineage>
</organism>
<feature type="domain" description="NOMO second beta-sandwich" evidence="1">
    <location>
        <begin position="46"/>
        <end position="113"/>
    </location>
</feature>
<dbReference type="EMBL" id="LNQE01000919">
    <property type="protein sequence ID" value="KUG23127.1"/>
    <property type="molecule type" value="Genomic_DNA"/>
</dbReference>
<accession>A0A0W8FQE7</accession>
<sequence length="625" mass="64599">MNKGRVSTQILLYVLMMLLLISGCSTSTGDDFNVASSAPNTYSISGVVSGTTGVTINLTGTSTTSVTTDATGAFTITGLASGKYTITPVKTGFHFTPSSAAVTVSGGTVTVPDFTATSNSDPRYTISGTVSGAVKYPVLVTLSGAGSATTWTDSNGNYTFSNIVNGSYTVTPSMDGYTFAPASAPANVSGANVTVSGFTATAVVVSYAQDDFTGIWNVNILRKGAARNEWERLRISVDSGGVASCIYYGSSTKVLVNQGGTLSAALDDSSDSFYLNTGAIMPDGAVIVTIDDESISGTYNSVTRQVTSCTRGYGGTTAAAHLQNAPVTYNNPTGETTCPNPFQLTFTMAGGVVTPTGNTASDLGISHMTMTSSKNLIAGTGTSTDSSYQLAVMQKEVTGTVYANSDIYNKNFIYHQLQVGTINQWERATGQTGSGGAIRLTSLTTPSGSASDMPKSLGVSFVLSTATGRVDLSGTVFSSFQGFLSDDKKTIVATYTDNIADPSAVDTGQNDYHLIIYQMDDQTYPAGALTAGTYISHLLGIGSQYGWSYYTSTVASGGGMTFSDFHTSNGSFTIPATTSGSISASGVVTIAGISSYHGQMSYDGKFIVGTKTLASGVYALEIDTK</sequence>
<evidence type="ECO:0000259" key="1">
    <source>
        <dbReference type="Pfam" id="PF22904"/>
    </source>
</evidence>
<dbReference type="InterPro" id="IPR013784">
    <property type="entry name" value="Carb-bd-like_fold"/>
</dbReference>
<proteinExistence type="predicted"/>
<dbReference type="AlphaFoldDB" id="A0A0W8FQE7"/>
<dbReference type="Pfam" id="PF22904">
    <property type="entry name" value="NOMO1-like_2nd"/>
    <property type="match status" value="2"/>
</dbReference>
<evidence type="ECO:0000313" key="2">
    <source>
        <dbReference type="EMBL" id="KUG23127.1"/>
    </source>
</evidence>
<dbReference type="Gene3D" id="2.60.40.1120">
    <property type="entry name" value="Carboxypeptidase-like, regulatory domain"/>
    <property type="match status" value="2"/>
</dbReference>
<protein>
    <submittedName>
        <fullName evidence="2">Fb22</fullName>
    </submittedName>
</protein>
<feature type="domain" description="NOMO second beta-sandwich" evidence="1">
    <location>
        <begin position="138"/>
        <end position="196"/>
    </location>
</feature>
<comment type="caution">
    <text evidence="2">The sequence shown here is derived from an EMBL/GenBank/DDBJ whole genome shotgun (WGS) entry which is preliminary data.</text>
</comment>